<protein>
    <submittedName>
        <fullName evidence="1">Uncharacterized protein</fullName>
    </submittedName>
</protein>
<reference evidence="1" key="1">
    <citation type="submission" date="2019-08" db="EMBL/GenBank/DDBJ databases">
        <authorList>
            <person name="Kucharzyk K."/>
            <person name="Murdoch R.W."/>
            <person name="Higgins S."/>
            <person name="Loffler F."/>
        </authorList>
    </citation>
    <scope>NUCLEOTIDE SEQUENCE</scope>
</reference>
<name>A0A645CSD8_9ZZZZ</name>
<sequence length="240" mass="26484">MQLGGQTELAAHAAQIFLAQQIEVRFLAQVVEFELPQNPAVPGFRQPVKQRQFGVKLQRVEAVGRGQKNIIPAYPDGLGDELLLPRCVAHMLQHCGGKHQIETRVGKGQPAAVAAHETHAGEEGFEAAGILIAERGDPFRMGVTAFKKVGVGGFGIRGHADVEHRLQRFEIDFTRQCRINFPPHRKRGSGRQRFRRDDAGDGWIDLHGYFPESVSHTIAPGRRKCKSVAHGRNPESALIS</sequence>
<dbReference type="AlphaFoldDB" id="A0A645CSD8"/>
<organism evidence="1">
    <name type="scientific">bioreactor metagenome</name>
    <dbReference type="NCBI Taxonomy" id="1076179"/>
    <lineage>
        <taxon>unclassified sequences</taxon>
        <taxon>metagenomes</taxon>
        <taxon>ecological metagenomes</taxon>
    </lineage>
</organism>
<comment type="caution">
    <text evidence="1">The sequence shown here is derived from an EMBL/GenBank/DDBJ whole genome shotgun (WGS) entry which is preliminary data.</text>
</comment>
<accession>A0A645CSD8</accession>
<gene>
    <name evidence="1" type="ORF">SDC9_127095</name>
</gene>
<evidence type="ECO:0000313" key="1">
    <source>
        <dbReference type="EMBL" id="MPM80050.1"/>
    </source>
</evidence>
<dbReference type="EMBL" id="VSSQ01029782">
    <property type="protein sequence ID" value="MPM80050.1"/>
    <property type="molecule type" value="Genomic_DNA"/>
</dbReference>
<proteinExistence type="predicted"/>